<dbReference type="RefSeq" id="WP_099083750.1">
    <property type="nucleotide sequence ID" value="NZ_AWQQ01000091.1"/>
</dbReference>
<accession>A0A2C6MDX1</accession>
<keyword evidence="2" id="KW-1185">Reference proteome</keyword>
<evidence type="ECO:0008006" key="3">
    <source>
        <dbReference type="Google" id="ProtNLM"/>
    </source>
</evidence>
<gene>
    <name evidence="1" type="ORF">P378_16250</name>
</gene>
<comment type="caution">
    <text evidence="1">The sequence shown here is derived from an EMBL/GenBank/DDBJ whole genome shotgun (WGS) entry which is preliminary data.</text>
</comment>
<dbReference type="OrthoDB" id="9813957at2"/>
<dbReference type="GO" id="GO:0003676">
    <property type="term" value="F:nucleic acid binding"/>
    <property type="evidence" value="ECO:0007669"/>
    <property type="project" value="InterPro"/>
</dbReference>
<dbReference type="Gene3D" id="3.30.420.10">
    <property type="entry name" value="Ribonuclease H-like superfamily/Ribonuclease H"/>
    <property type="match status" value="1"/>
</dbReference>
<proteinExistence type="predicted"/>
<reference evidence="1 2" key="1">
    <citation type="submission" date="2013-09" db="EMBL/GenBank/DDBJ databases">
        <title>Biodegradation of hydrocarbons in the deep terrestrial subsurface : characterization of a microbial consortium composed of two Desulfotomaculum species originating from a deep geological formation.</title>
        <authorList>
            <person name="Aullo T."/>
            <person name="Berlendis S."/>
            <person name="Lascourreges J.-F."/>
            <person name="Dessort D."/>
            <person name="Saint-Laurent S."/>
            <person name="Schraauwers B."/>
            <person name="Mas J."/>
            <person name="Magot M."/>
            <person name="Ranchou-Peyruse A."/>
        </authorList>
    </citation>
    <scope>NUCLEOTIDE SEQUENCE [LARGE SCALE GENOMIC DNA]</scope>
    <source>
        <strain evidence="1 2">Bs107</strain>
    </source>
</reference>
<protein>
    <recommendedName>
        <fullName evidence="3">Integrase catalytic domain-containing protein</fullName>
    </recommendedName>
</protein>
<name>A0A2C6MDX1_9FIRM</name>
<dbReference type="InterPro" id="IPR036397">
    <property type="entry name" value="RNaseH_sf"/>
</dbReference>
<evidence type="ECO:0000313" key="1">
    <source>
        <dbReference type="EMBL" id="PHJ37496.1"/>
    </source>
</evidence>
<dbReference type="InterPro" id="IPR012337">
    <property type="entry name" value="RNaseH-like_sf"/>
</dbReference>
<dbReference type="EMBL" id="AWQQ01000091">
    <property type="protein sequence ID" value="PHJ37496.1"/>
    <property type="molecule type" value="Genomic_DNA"/>
</dbReference>
<evidence type="ECO:0000313" key="2">
    <source>
        <dbReference type="Proteomes" id="UP000222564"/>
    </source>
</evidence>
<organism evidence="1 2">
    <name type="scientific">Desulforamulus profundi</name>
    <dbReference type="NCBI Taxonomy" id="1383067"/>
    <lineage>
        <taxon>Bacteria</taxon>
        <taxon>Bacillati</taxon>
        <taxon>Bacillota</taxon>
        <taxon>Clostridia</taxon>
        <taxon>Eubacteriales</taxon>
        <taxon>Peptococcaceae</taxon>
        <taxon>Desulforamulus</taxon>
    </lineage>
</organism>
<sequence>MGSTDVKYGYITGENMFFFILLKRQLYESEEFPVIRSDNGPQFISNLFEGTCVELNIEHERIPFKTPNDIGAF</sequence>
<dbReference type="Proteomes" id="UP000222564">
    <property type="component" value="Unassembled WGS sequence"/>
</dbReference>
<dbReference type="AlphaFoldDB" id="A0A2C6MDX1"/>
<dbReference type="SUPFAM" id="SSF53098">
    <property type="entry name" value="Ribonuclease H-like"/>
    <property type="match status" value="1"/>
</dbReference>